<gene>
    <name evidence="2" type="ORF">Krac_1242</name>
</gene>
<evidence type="ECO:0000256" key="1">
    <source>
        <dbReference type="SAM" id="MobiDB-lite"/>
    </source>
</evidence>
<reference evidence="2 3" key="1">
    <citation type="journal article" date="2011" name="Stand. Genomic Sci.">
        <title>Non-contiguous finished genome sequence and contextual data of the filamentous soil bacterium Ktedonobacter racemifer type strain (SOSP1-21).</title>
        <authorList>
            <person name="Chang Y.J."/>
            <person name="Land M."/>
            <person name="Hauser L."/>
            <person name="Chertkov O."/>
            <person name="Del Rio T.G."/>
            <person name="Nolan M."/>
            <person name="Copeland A."/>
            <person name="Tice H."/>
            <person name="Cheng J.F."/>
            <person name="Lucas S."/>
            <person name="Han C."/>
            <person name="Goodwin L."/>
            <person name="Pitluck S."/>
            <person name="Ivanova N."/>
            <person name="Ovchinikova G."/>
            <person name="Pati A."/>
            <person name="Chen A."/>
            <person name="Palaniappan K."/>
            <person name="Mavromatis K."/>
            <person name="Liolios K."/>
            <person name="Brettin T."/>
            <person name="Fiebig A."/>
            <person name="Rohde M."/>
            <person name="Abt B."/>
            <person name="Goker M."/>
            <person name="Detter J.C."/>
            <person name="Woyke T."/>
            <person name="Bristow J."/>
            <person name="Eisen J.A."/>
            <person name="Markowitz V."/>
            <person name="Hugenholtz P."/>
            <person name="Kyrpides N.C."/>
            <person name="Klenk H.P."/>
            <person name="Lapidus A."/>
        </authorList>
    </citation>
    <scope>NUCLEOTIDE SEQUENCE [LARGE SCALE GENOMIC DNA]</scope>
    <source>
        <strain evidence="3">DSM 44963</strain>
    </source>
</reference>
<proteinExistence type="predicted"/>
<name>D6U6L6_KTERA</name>
<dbReference type="EMBL" id="ADVG01000005">
    <property type="protein sequence ID" value="EFH80627.1"/>
    <property type="molecule type" value="Genomic_DNA"/>
</dbReference>
<evidence type="ECO:0000313" key="2">
    <source>
        <dbReference type="EMBL" id="EFH80627.1"/>
    </source>
</evidence>
<dbReference type="InParanoid" id="D6U6L6"/>
<evidence type="ECO:0000313" key="3">
    <source>
        <dbReference type="Proteomes" id="UP000004508"/>
    </source>
</evidence>
<organism evidence="2 3">
    <name type="scientific">Ktedonobacter racemifer DSM 44963</name>
    <dbReference type="NCBI Taxonomy" id="485913"/>
    <lineage>
        <taxon>Bacteria</taxon>
        <taxon>Bacillati</taxon>
        <taxon>Chloroflexota</taxon>
        <taxon>Ktedonobacteria</taxon>
        <taxon>Ktedonobacterales</taxon>
        <taxon>Ktedonobacteraceae</taxon>
        <taxon>Ktedonobacter</taxon>
    </lineage>
</organism>
<accession>D6U6L6</accession>
<comment type="caution">
    <text evidence="2">The sequence shown here is derived from an EMBL/GenBank/DDBJ whole genome shotgun (WGS) entry which is preliminary data.</text>
</comment>
<protein>
    <submittedName>
        <fullName evidence="2">Uncharacterized protein</fullName>
    </submittedName>
</protein>
<feature type="region of interest" description="Disordered" evidence="1">
    <location>
        <begin position="35"/>
        <end position="61"/>
    </location>
</feature>
<keyword evidence="3" id="KW-1185">Reference proteome</keyword>
<dbReference type="AlphaFoldDB" id="D6U6L6"/>
<dbReference type="Proteomes" id="UP000004508">
    <property type="component" value="Unassembled WGS sequence"/>
</dbReference>
<sequence>MGTSGNTVGLGVLQGGSPLRRLKVEAYEGRVCLSDGYRGNHSAEKTKRSMRPRGRHRPEPAVTEGIFPQRRLKVLEGRATLRRRDEVTEGITPLRRLKVDEVDSLLSLT</sequence>